<dbReference type="Pfam" id="PF01885">
    <property type="entry name" value="PTS_2-RNA"/>
    <property type="match status" value="1"/>
</dbReference>
<evidence type="ECO:0000256" key="6">
    <source>
        <dbReference type="ARBA" id="ARBA00047949"/>
    </source>
</evidence>
<dbReference type="GO" id="GO:0006388">
    <property type="term" value="P:tRNA splicing, via endonucleolytic cleavage and ligation"/>
    <property type="evidence" value="ECO:0007669"/>
    <property type="project" value="TreeGrafter"/>
</dbReference>
<name>A0A674HAG8_TAEGU</name>
<protein>
    <recommendedName>
        <fullName evidence="3">2'-phosphotransferase</fullName>
        <ecNumber evidence="3">2.7.1.160</ecNumber>
    </recommendedName>
</protein>
<dbReference type="EC" id="2.7.1.160" evidence="3"/>
<dbReference type="SUPFAM" id="SSF56399">
    <property type="entry name" value="ADP-ribosylation"/>
    <property type="match status" value="1"/>
</dbReference>
<feature type="compositionally biased region" description="Basic residues" evidence="7">
    <location>
        <begin position="125"/>
        <end position="134"/>
    </location>
</feature>
<accession>A0A674HAG8</accession>
<dbReference type="InterPro" id="IPR042081">
    <property type="entry name" value="RNA_2'-PTrans_C"/>
</dbReference>
<dbReference type="Gene3D" id="3.20.170.30">
    <property type="match status" value="1"/>
</dbReference>
<sequence>MGVGGCGWCPGVGLGHLGGGWGPPLGGLGSPLGPPGPRGAAVQGPELRPAPRGCGRGAAHGPGCVRAQNTPQISPKPIPKSHKFPSKLTPTPPTKSPPNPLKTSPTLHQIFSKAPYKILPKTHLKPIPKSHKIPPKPTPQSPPKPTPKSHKIPSKPTQTPPQNPVGHPKIPKTSPGTPQIPFGTPGTPQILFGGSPNVFCDPQNVPWDAPNTLWDPPKALTGVWGDFFWGADGFVEVGALLRLRRFAGVSEGDLRRVVATDPKGRFALRPNPLRVRANQGHSLPVPELELTPLCSPGALPPTLAHGTRRRLWGAIRAGGLRPMGRQHLHLAGGLPGDPGLRSGMRSDSEIAIIIDGPRALADGIPFFRSANGVILTPGDAQGRIPPKYFLRVLQLRPHRCELPLDGPWDEERGETPE</sequence>
<evidence type="ECO:0000256" key="4">
    <source>
        <dbReference type="ARBA" id="ARBA00022679"/>
    </source>
</evidence>
<dbReference type="AlphaFoldDB" id="A0A674HAG8"/>
<dbReference type="PANTHER" id="PTHR12684">
    <property type="entry name" value="PUTATIVE PHOSPHOTRANSFERASE"/>
    <property type="match status" value="1"/>
</dbReference>
<keyword evidence="5" id="KW-0520">NAD</keyword>
<dbReference type="InParanoid" id="A0A674HAG8"/>
<evidence type="ECO:0000256" key="3">
    <source>
        <dbReference type="ARBA" id="ARBA00012007"/>
    </source>
</evidence>
<comment type="function">
    <text evidence="1">Catalyzes the last step of tRNA splicing, the transfer of the splice junction 2'-phosphate from ligated tRNA to NAD to produce ADP-ribose 1''-2'' cyclic phosphate.</text>
</comment>
<keyword evidence="4" id="KW-0808">Transferase</keyword>
<keyword evidence="9" id="KW-1185">Reference proteome</keyword>
<dbReference type="GO" id="GO:0000215">
    <property type="term" value="F:tRNA 2'-phosphotransferase activity"/>
    <property type="evidence" value="ECO:0007669"/>
    <property type="project" value="UniProtKB-EC"/>
</dbReference>
<evidence type="ECO:0000313" key="9">
    <source>
        <dbReference type="Proteomes" id="UP000007754"/>
    </source>
</evidence>
<dbReference type="Gene3D" id="1.10.10.970">
    <property type="entry name" value="RNA 2'-phosphotransferase, Tpt1/KptA family, N-terminal domain"/>
    <property type="match status" value="1"/>
</dbReference>
<dbReference type="InterPro" id="IPR042080">
    <property type="entry name" value="RNA_2'-PTrans_N"/>
</dbReference>
<feature type="region of interest" description="Disordered" evidence="7">
    <location>
        <begin position="26"/>
        <end position="106"/>
    </location>
</feature>
<dbReference type="GeneTree" id="ENSGT00390000002731"/>
<comment type="similarity">
    <text evidence="2">Belongs to the KptA/TPT1 family.</text>
</comment>
<comment type="catalytic activity">
    <reaction evidence="6">
        <text>2'-phospho-[ligated tRNA] + NAD(+) = mature tRNA + ADP-alpha-D-ribose 1'',2''-cyclic phosphate + nicotinamide</text>
        <dbReference type="Rhea" id="RHEA:23324"/>
        <dbReference type="Rhea" id="RHEA-COMP:11106"/>
        <dbReference type="Rhea" id="RHEA-COMP:11107"/>
        <dbReference type="ChEBI" id="CHEBI:17154"/>
        <dbReference type="ChEBI" id="CHEBI:57540"/>
        <dbReference type="ChEBI" id="CHEBI:76596"/>
        <dbReference type="ChEBI" id="CHEBI:82883"/>
        <dbReference type="ChEBI" id="CHEBI:85027"/>
        <dbReference type="EC" id="2.7.1.160"/>
    </reaction>
</comment>
<organism evidence="8 9">
    <name type="scientific">Taeniopygia guttata</name>
    <name type="common">Zebra finch</name>
    <name type="synonym">Poephila guttata</name>
    <dbReference type="NCBI Taxonomy" id="59729"/>
    <lineage>
        <taxon>Eukaryota</taxon>
        <taxon>Metazoa</taxon>
        <taxon>Chordata</taxon>
        <taxon>Craniata</taxon>
        <taxon>Vertebrata</taxon>
        <taxon>Euteleostomi</taxon>
        <taxon>Archelosauria</taxon>
        <taxon>Archosauria</taxon>
        <taxon>Dinosauria</taxon>
        <taxon>Saurischia</taxon>
        <taxon>Theropoda</taxon>
        <taxon>Coelurosauria</taxon>
        <taxon>Aves</taxon>
        <taxon>Neognathae</taxon>
        <taxon>Neoaves</taxon>
        <taxon>Telluraves</taxon>
        <taxon>Australaves</taxon>
        <taxon>Passeriformes</taxon>
        <taxon>Passeroidea</taxon>
        <taxon>Estrildidae</taxon>
        <taxon>Estrildinae</taxon>
        <taxon>Taeniopygia</taxon>
    </lineage>
</organism>
<evidence type="ECO:0000256" key="2">
    <source>
        <dbReference type="ARBA" id="ARBA00009836"/>
    </source>
</evidence>
<dbReference type="PANTHER" id="PTHR12684:SF2">
    <property type="entry name" value="TRNA 2'-PHOSPHOTRANSFERASE 1"/>
    <property type="match status" value="1"/>
</dbReference>
<evidence type="ECO:0000256" key="1">
    <source>
        <dbReference type="ARBA" id="ARBA00003343"/>
    </source>
</evidence>
<dbReference type="Ensembl" id="ENSTGUT00000021757.1">
    <property type="protein sequence ID" value="ENSTGUP00000031624.1"/>
    <property type="gene ID" value="ENSTGUG00000027348.1"/>
</dbReference>
<gene>
    <name evidence="8" type="primary">TRPT1</name>
</gene>
<evidence type="ECO:0000256" key="5">
    <source>
        <dbReference type="ARBA" id="ARBA00023027"/>
    </source>
</evidence>
<proteinExistence type="inferred from homology"/>
<reference evidence="8" key="2">
    <citation type="submission" date="2025-09" db="UniProtKB">
        <authorList>
            <consortium name="Ensembl"/>
        </authorList>
    </citation>
    <scope>IDENTIFICATION</scope>
</reference>
<dbReference type="InterPro" id="IPR002745">
    <property type="entry name" value="Ptrans_KptA/Tpt1"/>
</dbReference>
<feature type="compositionally biased region" description="Pro residues" evidence="7">
    <location>
        <begin position="90"/>
        <end position="100"/>
    </location>
</feature>
<reference evidence="8" key="1">
    <citation type="submission" date="2025-08" db="UniProtKB">
        <authorList>
            <consortium name="Ensembl"/>
        </authorList>
    </citation>
    <scope>IDENTIFICATION</scope>
</reference>
<feature type="region of interest" description="Disordered" evidence="7">
    <location>
        <begin position="125"/>
        <end position="195"/>
    </location>
</feature>
<evidence type="ECO:0000313" key="8">
    <source>
        <dbReference type="Ensembl" id="ENSTGUP00000031624.1"/>
    </source>
</evidence>
<dbReference type="Proteomes" id="UP000007754">
    <property type="component" value="Unplaced"/>
</dbReference>
<feature type="compositionally biased region" description="Pro residues" evidence="7">
    <location>
        <begin position="135"/>
        <end position="146"/>
    </location>
</feature>
<evidence type="ECO:0000256" key="7">
    <source>
        <dbReference type="SAM" id="MobiDB-lite"/>
    </source>
</evidence>